<accession>A0A839ILC4</accession>
<reference evidence="1 2" key="1">
    <citation type="submission" date="2020-08" db="EMBL/GenBank/DDBJ databases">
        <title>Oceanospirillum sp. nov. isolated from marine sediment.</title>
        <authorList>
            <person name="Ji X."/>
        </authorList>
    </citation>
    <scope>NUCLEOTIDE SEQUENCE [LARGE SCALE GENOMIC DNA]</scope>
    <source>
        <strain evidence="1 2">D5</strain>
    </source>
</reference>
<evidence type="ECO:0000313" key="2">
    <source>
        <dbReference type="Proteomes" id="UP000565262"/>
    </source>
</evidence>
<gene>
    <name evidence="1" type="ORF">H4O21_03925</name>
</gene>
<dbReference type="Proteomes" id="UP000565262">
    <property type="component" value="Unassembled WGS sequence"/>
</dbReference>
<proteinExistence type="predicted"/>
<protein>
    <submittedName>
        <fullName evidence="1">Uncharacterized protein</fullName>
    </submittedName>
</protein>
<dbReference type="EMBL" id="JACJFM010000003">
    <property type="protein sequence ID" value="MBB1485758.1"/>
    <property type="molecule type" value="Genomic_DNA"/>
</dbReference>
<dbReference type="AlphaFoldDB" id="A0A839ILC4"/>
<sequence>MISELISRIDKYNLKETSVIPWAAPIVSFGDISCAKVATLGLNPSNLEYVDSKGIELTGVNRRFHTLTSLNIENWHEINDEHIDLILCSCNDYFNHNPYDAWFNVLEKLFLENGHTYYGMFSDLVHLDLVPFVTEKKWAKLSHVQRSKLLEVSGDVLGYILRGNDIRFLVLNGQSVINHLEYISDVRFDKEVMPDWELPRKKGNGIAGYSYIGKLNRILSVDLEKEIIVLGFNHNLQSSFGVTKGVKKSIELWVSKEIGR</sequence>
<keyword evidence="2" id="KW-1185">Reference proteome</keyword>
<organism evidence="1 2">
    <name type="scientific">Oceanospirillum sediminis</name>
    <dbReference type="NCBI Taxonomy" id="2760088"/>
    <lineage>
        <taxon>Bacteria</taxon>
        <taxon>Pseudomonadati</taxon>
        <taxon>Pseudomonadota</taxon>
        <taxon>Gammaproteobacteria</taxon>
        <taxon>Oceanospirillales</taxon>
        <taxon>Oceanospirillaceae</taxon>
        <taxon>Oceanospirillum</taxon>
    </lineage>
</organism>
<evidence type="ECO:0000313" key="1">
    <source>
        <dbReference type="EMBL" id="MBB1485758.1"/>
    </source>
</evidence>
<comment type="caution">
    <text evidence="1">The sequence shown here is derived from an EMBL/GenBank/DDBJ whole genome shotgun (WGS) entry which is preliminary data.</text>
</comment>
<name>A0A839ILC4_9GAMM</name>